<proteinExistence type="predicted"/>
<accession>A0A346E010</accession>
<evidence type="ECO:0000313" key="4">
    <source>
        <dbReference type="Proteomes" id="UP000256856"/>
    </source>
</evidence>
<dbReference type="OrthoDB" id="9808735at2"/>
<keyword evidence="1" id="KW-0812">Transmembrane</keyword>
<keyword evidence="4" id="KW-1185">Reference proteome</keyword>
<sequence length="142" mass="16867">MKDFMNFINNHFLFILIWLLILFYILIVFFINLFNKILFVNCNKVVYLLNKHDAVIFDVRSFDEYVLEHFPQSIHININDLNDNNFNILRKHQSKPIILVCNTGSLSFNLAKRFKKNGFLNIYILDGGISAWKNENLPLINR</sequence>
<dbReference type="InterPro" id="IPR050229">
    <property type="entry name" value="GlpE_sulfurtransferase"/>
</dbReference>
<gene>
    <name evidence="3" type="ORF">C9I82_358</name>
</gene>
<dbReference type="EMBL" id="CP028374">
    <property type="protein sequence ID" value="AXN02315.1"/>
    <property type="molecule type" value="Genomic_DNA"/>
</dbReference>
<dbReference type="InterPro" id="IPR001763">
    <property type="entry name" value="Rhodanese-like_dom"/>
</dbReference>
<dbReference type="Proteomes" id="UP000256856">
    <property type="component" value="Chromosome"/>
</dbReference>
<reference evidence="3 4" key="1">
    <citation type="submission" date="2018-03" db="EMBL/GenBank/DDBJ databases">
        <title>A parallel universe: an anciently diverged bacterial symbiosis in a Hawaiian planthopper (Hemiptera: Cixiidae) reveals rearranged nutritional responsibilities.</title>
        <authorList>
            <person name="Bennett G."/>
            <person name="Mao M."/>
        </authorList>
    </citation>
    <scope>NUCLEOTIDE SEQUENCE [LARGE SCALE GENOMIC DNA]</scope>
    <source>
        <strain evidence="3 4">OLIH</strain>
    </source>
</reference>
<dbReference type="KEGG" id="ppet:C9I82_358"/>
<keyword evidence="3" id="KW-0808">Transferase</keyword>
<dbReference type="SUPFAM" id="SSF52821">
    <property type="entry name" value="Rhodanese/Cell cycle control phosphatase"/>
    <property type="match status" value="1"/>
</dbReference>
<evidence type="ECO:0000256" key="1">
    <source>
        <dbReference type="SAM" id="Phobius"/>
    </source>
</evidence>
<keyword evidence="1" id="KW-0472">Membrane</keyword>
<dbReference type="Pfam" id="PF00581">
    <property type="entry name" value="Rhodanese"/>
    <property type="match status" value="1"/>
</dbReference>
<dbReference type="GO" id="GO:0016740">
    <property type="term" value="F:transferase activity"/>
    <property type="evidence" value="ECO:0007669"/>
    <property type="project" value="UniProtKB-KW"/>
</dbReference>
<dbReference type="AlphaFoldDB" id="A0A346E010"/>
<evidence type="ECO:0000259" key="2">
    <source>
        <dbReference type="PROSITE" id="PS50206"/>
    </source>
</evidence>
<protein>
    <submittedName>
        <fullName evidence="3">Rhodanese-related sulfurtransferase</fullName>
    </submittedName>
</protein>
<dbReference type="SMART" id="SM00450">
    <property type="entry name" value="RHOD"/>
    <property type="match status" value="1"/>
</dbReference>
<dbReference type="InterPro" id="IPR036873">
    <property type="entry name" value="Rhodanese-like_dom_sf"/>
</dbReference>
<dbReference type="Gene3D" id="3.40.250.10">
    <property type="entry name" value="Rhodanese-like domain"/>
    <property type="match status" value="1"/>
</dbReference>
<feature type="transmembrane region" description="Helical" evidence="1">
    <location>
        <begin position="12"/>
        <end position="34"/>
    </location>
</feature>
<dbReference type="PANTHER" id="PTHR43031">
    <property type="entry name" value="FAD-DEPENDENT OXIDOREDUCTASE"/>
    <property type="match status" value="1"/>
</dbReference>
<evidence type="ECO:0000313" key="3">
    <source>
        <dbReference type="EMBL" id="AXN02315.1"/>
    </source>
</evidence>
<dbReference type="PROSITE" id="PS50206">
    <property type="entry name" value="RHODANESE_3"/>
    <property type="match status" value="1"/>
</dbReference>
<dbReference type="CDD" id="cd00158">
    <property type="entry name" value="RHOD"/>
    <property type="match status" value="1"/>
</dbReference>
<feature type="domain" description="Rhodanese" evidence="2">
    <location>
        <begin position="50"/>
        <end position="141"/>
    </location>
</feature>
<name>A0A346E010_9ENTR</name>
<keyword evidence="1" id="KW-1133">Transmembrane helix</keyword>
<organism evidence="3 4">
    <name type="scientific">Candidatus Purcelliella pentastirinorum</name>
    <dbReference type="NCBI Taxonomy" id="472834"/>
    <lineage>
        <taxon>Bacteria</taxon>
        <taxon>Pseudomonadati</taxon>
        <taxon>Pseudomonadota</taxon>
        <taxon>Gammaproteobacteria</taxon>
        <taxon>Enterobacterales</taxon>
        <taxon>Enterobacteriaceae</taxon>
        <taxon>Candidatus Purcelliella</taxon>
    </lineage>
</organism>
<dbReference type="PANTHER" id="PTHR43031:SF1">
    <property type="entry name" value="PYRIDINE NUCLEOTIDE-DISULPHIDE OXIDOREDUCTASE"/>
    <property type="match status" value="1"/>
</dbReference>